<dbReference type="Gene3D" id="3.20.19.10">
    <property type="entry name" value="Aconitase, domain 4"/>
    <property type="match status" value="1"/>
</dbReference>
<dbReference type="InterPro" id="IPR001030">
    <property type="entry name" value="Acoase/IPM_deHydtase_lsu_aba"/>
</dbReference>
<dbReference type="RefSeq" id="WP_184151002.1">
    <property type="nucleotide sequence ID" value="NZ_JACHKA010000001.1"/>
</dbReference>
<evidence type="ECO:0000313" key="16">
    <source>
        <dbReference type="Proteomes" id="UP001138540"/>
    </source>
</evidence>
<dbReference type="PRINTS" id="PR00415">
    <property type="entry name" value="ACONITASE"/>
</dbReference>
<reference evidence="15 16" key="1">
    <citation type="submission" date="2020-08" db="EMBL/GenBank/DDBJ databases">
        <title>Exploring microbial biodiversity for novel pathways involved in the catabolism of aromatic compounds derived from lignin.</title>
        <authorList>
            <person name="Elkins J."/>
        </authorList>
    </citation>
    <scope>NUCLEOTIDE SEQUENCE [LARGE SCALE GENOMIC DNA]</scope>
    <source>
        <strain evidence="15 16">B1D3A</strain>
    </source>
</reference>
<dbReference type="PANTHER" id="PTHR11670">
    <property type="entry name" value="ACONITASE/IRON-RESPONSIVE ELEMENT FAMILY MEMBER"/>
    <property type="match status" value="1"/>
</dbReference>
<evidence type="ECO:0000256" key="7">
    <source>
        <dbReference type="ARBA" id="ARBA00022723"/>
    </source>
</evidence>
<proteinExistence type="inferred from homology"/>
<comment type="similarity">
    <text evidence="3">Belongs to the aconitase/IPM isomerase family.</text>
</comment>
<comment type="cofactor">
    <cofactor evidence="1">
        <name>[4Fe-4S] cluster</name>
        <dbReference type="ChEBI" id="CHEBI:49883"/>
    </cofactor>
</comment>
<comment type="caution">
    <text evidence="15">The sequence shown here is derived from an EMBL/GenBank/DDBJ whole genome shotgun (WGS) entry which is preliminary data.</text>
</comment>
<evidence type="ECO:0000256" key="6">
    <source>
        <dbReference type="ARBA" id="ARBA00022485"/>
    </source>
</evidence>
<organism evidence="15 16">
    <name type="scientific">Sphingobium lignivorans</name>
    <dbReference type="NCBI Taxonomy" id="2735886"/>
    <lineage>
        <taxon>Bacteria</taxon>
        <taxon>Pseudomonadati</taxon>
        <taxon>Pseudomonadota</taxon>
        <taxon>Alphaproteobacteria</taxon>
        <taxon>Sphingomonadales</taxon>
        <taxon>Sphingomonadaceae</taxon>
        <taxon>Sphingobium</taxon>
    </lineage>
</organism>
<dbReference type="PROSITE" id="PS00450">
    <property type="entry name" value="ACONITASE_1"/>
    <property type="match status" value="1"/>
</dbReference>
<dbReference type="PROSITE" id="PS01244">
    <property type="entry name" value="ACONITASE_2"/>
    <property type="match status" value="1"/>
</dbReference>
<dbReference type="Pfam" id="PF00694">
    <property type="entry name" value="Aconitase_C"/>
    <property type="match status" value="1"/>
</dbReference>
<evidence type="ECO:0000256" key="10">
    <source>
        <dbReference type="ARBA" id="ARBA00023501"/>
    </source>
</evidence>
<dbReference type="InterPro" id="IPR015931">
    <property type="entry name" value="Acnase/IPM_dHydase_lsu_aba_1/3"/>
</dbReference>
<keyword evidence="7" id="KW-0479">Metal-binding</keyword>
<evidence type="ECO:0000256" key="4">
    <source>
        <dbReference type="ARBA" id="ARBA00012926"/>
    </source>
</evidence>
<dbReference type="Pfam" id="PF00330">
    <property type="entry name" value="Aconitase"/>
    <property type="match status" value="1"/>
</dbReference>
<dbReference type="Gene3D" id="6.10.190.10">
    <property type="match status" value="1"/>
</dbReference>
<keyword evidence="15" id="KW-0456">Lyase</keyword>
<protein>
    <recommendedName>
        <fullName evidence="5">Aconitate hydratase A</fullName>
        <ecNumber evidence="4">4.2.1.3</ecNumber>
    </recommendedName>
    <alternativeName>
        <fullName evidence="12">Iron-responsive protein-like</fullName>
    </alternativeName>
    <alternativeName>
        <fullName evidence="11">RNA-binding protein</fullName>
    </alternativeName>
</protein>
<dbReference type="InterPro" id="IPR015928">
    <property type="entry name" value="Aconitase/3IPM_dehydase_swvl"/>
</dbReference>
<dbReference type="Gene3D" id="3.30.499.10">
    <property type="entry name" value="Aconitase, domain 3"/>
    <property type="match status" value="2"/>
</dbReference>
<comment type="pathway">
    <text evidence="2">Carbohydrate metabolism; tricarboxylic acid cycle; isocitrate from oxaloacetate: step 2/2.</text>
</comment>
<name>A0ABR6NDD3_9SPHN</name>
<evidence type="ECO:0000256" key="9">
    <source>
        <dbReference type="ARBA" id="ARBA00023014"/>
    </source>
</evidence>
<evidence type="ECO:0000256" key="2">
    <source>
        <dbReference type="ARBA" id="ARBA00004717"/>
    </source>
</evidence>
<evidence type="ECO:0000256" key="11">
    <source>
        <dbReference type="ARBA" id="ARBA00031081"/>
    </source>
</evidence>
<dbReference type="GO" id="GO:0003994">
    <property type="term" value="F:aconitate hydratase activity"/>
    <property type="evidence" value="ECO:0007669"/>
    <property type="project" value="UniProtKB-EC"/>
</dbReference>
<accession>A0ABR6NDD3</accession>
<feature type="domain" description="Aconitase A/isopropylmalate dehydratase small subunit swivel" evidence="14">
    <location>
        <begin position="664"/>
        <end position="786"/>
    </location>
</feature>
<gene>
    <name evidence="15" type="ORF">HNP60_001060</name>
</gene>
<dbReference type="SUPFAM" id="SSF53732">
    <property type="entry name" value="Aconitase iron-sulfur domain"/>
    <property type="match status" value="1"/>
</dbReference>
<sequence length="874" mass="92483">MNAAPAGGTGIATPWQRLETAERGRLAALPRSLLILLENILAHEADPAPWLASFDVWLIHGALDGAEIPFRPSRILLQDTAGVAALADLAALRDHHVAHGGAPGGVDAAIPIDLVIDHSVRVDHSGTPDALARNLALEYARNAERYSFFKWAQRSFPRLRVVPPGHGICHQINLEQLSEVASPLPHRPAWTAAQTVIGTDSHTTMVNALGILGWGVGGIEAEMAALGHPLPVPLPRVYLVRLTGRPRPGVMATDIALHVTARLRAAGVVDQIVEFAGDALDHLALADRAAISNMCPEYGATAALFPVDDRTLDYLAANGRPPEAIARYRTYALATGLWRDAGPERRYSRTIDIALDDLAPVMAGPSRPQQLRALPDVPASLRESFPDMGPPPAPGTCGDGAIAIAAITSCTNTANPHLMIAAGLLARKARARGLAVPPWVKTSLAPGSRRIAHMLRLCGLQDDLDALGFHLVGFGCTTCVGNSGDLKAEIASGRQGAPSLLTALLSGNRNFENRIHPDVRANYLASPPLVVAGALAGSLRIDLSAAPLGTDRDGVPVMLADIWPEAEEIAATVAAAERALRTETPEPPEDRAWDALPAPQAPCFPWDADSTFIQPPPFFGADQAGARGDIIDARALLWLGDNVTTDHISPISRIRPDSPAGLHLRARGVSTERLGGYGDRRANHHVMIRGTFDNQRLDNRLAGATGNLALGPDGQRTSVFDAATAFATRGIPLVVIAGENYGTGSARDWAAKGTALLGIRAILARSFERIHRNNLIAMGVLPVLLPADASLPAPDPALRIDILGTDCLTPARPVVTLRFMTAEGSLISQHEAQVDARAPSQIALLTAGGLFARLRAQYGTAVTLGGWERGGVRA</sequence>
<dbReference type="EMBL" id="JACHKA010000001">
    <property type="protein sequence ID" value="MBB5985086.1"/>
    <property type="molecule type" value="Genomic_DNA"/>
</dbReference>
<evidence type="ECO:0000259" key="14">
    <source>
        <dbReference type="Pfam" id="PF00694"/>
    </source>
</evidence>
<dbReference type="InterPro" id="IPR006249">
    <property type="entry name" value="Aconitase/IRP2"/>
</dbReference>
<keyword evidence="16" id="KW-1185">Reference proteome</keyword>
<dbReference type="InterPro" id="IPR036008">
    <property type="entry name" value="Aconitase_4Fe-4S_dom"/>
</dbReference>
<evidence type="ECO:0000256" key="5">
    <source>
        <dbReference type="ARBA" id="ARBA00019378"/>
    </source>
</evidence>
<comment type="catalytic activity">
    <reaction evidence="10">
        <text>citrate = D-threo-isocitrate</text>
        <dbReference type="Rhea" id="RHEA:10336"/>
        <dbReference type="ChEBI" id="CHEBI:15562"/>
        <dbReference type="ChEBI" id="CHEBI:16947"/>
        <dbReference type="EC" id="4.2.1.3"/>
    </reaction>
</comment>
<dbReference type="InterPro" id="IPR000573">
    <property type="entry name" value="AconitaseA/IPMdHydase_ssu_swvl"/>
</dbReference>
<keyword evidence="8" id="KW-0408">Iron</keyword>
<dbReference type="Proteomes" id="UP001138540">
    <property type="component" value="Unassembled WGS sequence"/>
</dbReference>
<keyword evidence="9" id="KW-0411">Iron-sulfur</keyword>
<evidence type="ECO:0000256" key="1">
    <source>
        <dbReference type="ARBA" id="ARBA00001966"/>
    </source>
</evidence>
<feature type="domain" description="Aconitase/3-isopropylmalate dehydratase large subunit alpha/beta/alpha" evidence="13">
    <location>
        <begin position="64"/>
        <end position="537"/>
    </location>
</feature>
<evidence type="ECO:0000256" key="12">
    <source>
        <dbReference type="ARBA" id="ARBA00031977"/>
    </source>
</evidence>
<dbReference type="SUPFAM" id="SSF52016">
    <property type="entry name" value="LeuD/IlvD-like"/>
    <property type="match status" value="1"/>
</dbReference>
<keyword evidence="6" id="KW-0004">4Fe-4S</keyword>
<dbReference type="NCBIfam" id="NF006757">
    <property type="entry name" value="PRK09277.1"/>
    <property type="match status" value="1"/>
</dbReference>
<dbReference type="EC" id="4.2.1.3" evidence="4"/>
<evidence type="ECO:0000259" key="13">
    <source>
        <dbReference type="Pfam" id="PF00330"/>
    </source>
</evidence>
<dbReference type="InterPro" id="IPR018136">
    <property type="entry name" value="Aconitase_4Fe-4S_BS"/>
</dbReference>
<dbReference type="NCBIfam" id="NF009520">
    <property type="entry name" value="PRK12881.1"/>
    <property type="match status" value="1"/>
</dbReference>
<evidence type="ECO:0000256" key="3">
    <source>
        <dbReference type="ARBA" id="ARBA00007185"/>
    </source>
</evidence>
<evidence type="ECO:0000313" key="15">
    <source>
        <dbReference type="EMBL" id="MBB5985086.1"/>
    </source>
</evidence>
<evidence type="ECO:0000256" key="8">
    <source>
        <dbReference type="ARBA" id="ARBA00023004"/>
    </source>
</evidence>